<accession>A0A1I2CN52</accession>
<proteinExistence type="predicted"/>
<dbReference type="InterPro" id="IPR011032">
    <property type="entry name" value="GroES-like_sf"/>
</dbReference>
<reference evidence="2 3" key="1">
    <citation type="submission" date="2016-10" db="EMBL/GenBank/DDBJ databases">
        <authorList>
            <person name="de Groot N.N."/>
        </authorList>
    </citation>
    <scope>NUCLEOTIDE SEQUENCE [LARGE SCALE GENOMIC DNA]</scope>
    <source>
        <strain evidence="2 3">DSM 43019</strain>
    </source>
</reference>
<dbReference type="EMBL" id="FONV01000003">
    <property type="protein sequence ID" value="SFE69552.1"/>
    <property type="molecule type" value="Genomic_DNA"/>
</dbReference>
<name>A0A1I2CN52_9ACTN</name>
<dbReference type="Gene3D" id="3.90.180.10">
    <property type="entry name" value="Medium-chain alcohol dehydrogenases, catalytic domain"/>
    <property type="match status" value="1"/>
</dbReference>
<evidence type="ECO:0000313" key="3">
    <source>
        <dbReference type="Proteomes" id="UP000199645"/>
    </source>
</evidence>
<organism evidence="2 3">
    <name type="scientific">Actinoplanes philippinensis</name>
    <dbReference type="NCBI Taxonomy" id="35752"/>
    <lineage>
        <taxon>Bacteria</taxon>
        <taxon>Bacillati</taxon>
        <taxon>Actinomycetota</taxon>
        <taxon>Actinomycetes</taxon>
        <taxon>Micromonosporales</taxon>
        <taxon>Micromonosporaceae</taxon>
        <taxon>Actinoplanes</taxon>
    </lineage>
</organism>
<gene>
    <name evidence="2" type="ORF">SAMN05421541_10391</name>
</gene>
<sequence length="94" mass="10278">MALVRAVVHHRYGGPDVLTLAEVPAPVPGDGEILIRVRAAEATKSDCELRSLHFPVRRLALPLRLAFGITKPRRHILGGYFAGEVVSVGEDQDR</sequence>
<dbReference type="InterPro" id="IPR013154">
    <property type="entry name" value="ADH-like_N"/>
</dbReference>
<dbReference type="Proteomes" id="UP000199645">
    <property type="component" value="Unassembled WGS sequence"/>
</dbReference>
<dbReference type="STRING" id="35752.SAMN05421541_10391"/>
<protein>
    <submittedName>
        <fullName evidence="2">NADPH2:quinone reductase</fullName>
    </submittedName>
</protein>
<dbReference type="SUPFAM" id="SSF50129">
    <property type="entry name" value="GroES-like"/>
    <property type="match status" value="1"/>
</dbReference>
<keyword evidence="3" id="KW-1185">Reference proteome</keyword>
<dbReference type="AlphaFoldDB" id="A0A1I2CN52"/>
<evidence type="ECO:0000313" key="2">
    <source>
        <dbReference type="EMBL" id="SFE69552.1"/>
    </source>
</evidence>
<feature type="domain" description="Alcohol dehydrogenase-like N-terminal" evidence="1">
    <location>
        <begin position="29"/>
        <end position="92"/>
    </location>
</feature>
<evidence type="ECO:0000259" key="1">
    <source>
        <dbReference type="Pfam" id="PF08240"/>
    </source>
</evidence>
<dbReference type="Pfam" id="PF08240">
    <property type="entry name" value="ADH_N"/>
    <property type="match status" value="1"/>
</dbReference>